<evidence type="ECO:0000256" key="1">
    <source>
        <dbReference type="ARBA" id="ARBA00004651"/>
    </source>
</evidence>
<name>A0A5K7WTN6_9BACL</name>
<keyword evidence="4 6" id="KW-1133">Transmembrane helix</keyword>
<evidence type="ECO:0000256" key="2">
    <source>
        <dbReference type="ARBA" id="ARBA00022475"/>
    </source>
</evidence>
<proteinExistence type="predicted"/>
<feature type="transmembrane region" description="Helical" evidence="6">
    <location>
        <begin position="113"/>
        <end position="133"/>
    </location>
</feature>
<dbReference type="InterPro" id="IPR002293">
    <property type="entry name" value="AA/rel_permease1"/>
</dbReference>
<dbReference type="InterPro" id="IPR050367">
    <property type="entry name" value="APC_superfamily"/>
</dbReference>
<feature type="transmembrane region" description="Helical" evidence="6">
    <location>
        <begin position="38"/>
        <end position="59"/>
    </location>
</feature>
<dbReference type="RefSeq" id="WP_028976241.1">
    <property type="nucleotide sequence ID" value="NZ_AP021853.1"/>
</dbReference>
<evidence type="ECO:0000256" key="4">
    <source>
        <dbReference type="ARBA" id="ARBA00022989"/>
    </source>
</evidence>
<feature type="transmembrane region" description="Helical" evidence="6">
    <location>
        <begin position="256"/>
        <end position="281"/>
    </location>
</feature>
<feature type="transmembrane region" description="Helical" evidence="6">
    <location>
        <begin position="145"/>
        <end position="166"/>
    </location>
</feature>
<feature type="transmembrane region" description="Helical" evidence="6">
    <location>
        <begin position="178"/>
        <end position="196"/>
    </location>
</feature>
<dbReference type="PIRSF" id="PIRSF006060">
    <property type="entry name" value="AA_transporter"/>
    <property type="match status" value="1"/>
</dbReference>
<accession>A0A5K7WTN6</accession>
<dbReference type="GO" id="GO:0022857">
    <property type="term" value="F:transmembrane transporter activity"/>
    <property type="evidence" value="ECO:0007669"/>
    <property type="project" value="InterPro"/>
</dbReference>
<feature type="transmembrane region" description="Helical" evidence="6">
    <location>
        <begin position="342"/>
        <end position="362"/>
    </location>
</feature>
<dbReference type="Gene3D" id="1.20.1740.10">
    <property type="entry name" value="Amino acid/polyamine transporter I"/>
    <property type="match status" value="1"/>
</dbReference>
<dbReference type="Pfam" id="PF13520">
    <property type="entry name" value="AA_permease_2"/>
    <property type="match status" value="1"/>
</dbReference>
<keyword evidence="5 6" id="KW-0472">Membrane</keyword>
<dbReference type="Proteomes" id="UP000326951">
    <property type="component" value="Chromosome"/>
</dbReference>
<evidence type="ECO:0000256" key="5">
    <source>
        <dbReference type="ARBA" id="ARBA00023136"/>
    </source>
</evidence>
<evidence type="ECO:0000256" key="3">
    <source>
        <dbReference type="ARBA" id="ARBA00022692"/>
    </source>
</evidence>
<organism evidence="7 8">
    <name type="scientific">Sporolactobacillus terrae</name>
    <dbReference type="NCBI Taxonomy" id="269673"/>
    <lineage>
        <taxon>Bacteria</taxon>
        <taxon>Bacillati</taxon>
        <taxon>Bacillota</taxon>
        <taxon>Bacilli</taxon>
        <taxon>Bacillales</taxon>
        <taxon>Sporolactobacillaceae</taxon>
        <taxon>Sporolactobacillus</taxon>
    </lineage>
</organism>
<comment type="subcellular location">
    <subcellularLocation>
        <location evidence="1">Cell membrane</location>
        <topology evidence="1">Multi-pass membrane protein</topology>
    </subcellularLocation>
</comment>
<feature type="transmembrane region" description="Helical" evidence="6">
    <location>
        <begin position="312"/>
        <end position="336"/>
    </location>
</feature>
<evidence type="ECO:0000256" key="6">
    <source>
        <dbReference type="SAM" id="Phobius"/>
    </source>
</evidence>
<feature type="transmembrane region" description="Helical" evidence="6">
    <location>
        <begin position="216"/>
        <end position="236"/>
    </location>
</feature>
<sequence length="414" mass="43677">MKTIRLPQAIALYIGAVLGAGILLVPGLAAQIAGPASLVDWALLLILVLPLAFCMANLAQKYPHSGGVSYFAGRAFGPHAGQIVGWFFLMSVPIGAPVTALTGAAYLSEALKWSDSAIEGLAVGILLIALMLNYRGMRVAGKVQVAVIATILITLGIVLAGALPHLRMSHFQPFMPGGLWSIGRASTLLFWCFIGWEAIASYTSEFVHPEKDVHRATLIAALILGGLYFMTAFVVVGTGSDRAKGQAALVTVSEQAFGQGGAVIIGIASLLICLATVIAYIGSAARMACAMASDGTAPRWLGKQSHKYQTPVGGLLFLALCFLVVMTAYSGGLISLQKLIQLPNATFLLNYMGGCAAGVVLFKKEKKKMLISLIALIATLVMFFFVGSAILYPLAICALLAGQKMIRMFSRNHS</sequence>
<dbReference type="PANTHER" id="PTHR42770">
    <property type="entry name" value="AMINO ACID TRANSPORTER-RELATED"/>
    <property type="match status" value="1"/>
</dbReference>
<keyword evidence="3 6" id="KW-0812">Transmembrane</keyword>
<gene>
    <name evidence="7" type="primary">yecA</name>
    <name evidence="7" type="ORF">St703_07560</name>
</gene>
<keyword evidence="2" id="KW-1003">Cell membrane</keyword>
<dbReference type="PANTHER" id="PTHR42770:SF13">
    <property type="entry name" value="L-METHIONINE_BRANCHED-CHAIN AMINO ACID EXPORTER YJEH"/>
    <property type="match status" value="1"/>
</dbReference>
<reference evidence="7 8" key="1">
    <citation type="submission" date="2019-09" db="EMBL/GenBank/DDBJ databases">
        <title>Complete genome sequence of Sporolactobacillus terrae 70-3.</title>
        <authorList>
            <person name="Tanaka N."/>
            <person name="Shiwa Y."/>
            <person name="Fujita N."/>
            <person name="Tanasupawat S."/>
        </authorList>
    </citation>
    <scope>NUCLEOTIDE SEQUENCE [LARGE SCALE GENOMIC DNA]</scope>
    <source>
        <strain evidence="7 8">70-3</strain>
    </source>
</reference>
<dbReference type="EMBL" id="AP021853">
    <property type="protein sequence ID" value="BBN98051.1"/>
    <property type="molecule type" value="Genomic_DNA"/>
</dbReference>
<feature type="transmembrane region" description="Helical" evidence="6">
    <location>
        <begin position="12"/>
        <end position="32"/>
    </location>
</feature>
<dbReference type="GO" id="GO:0005886">
    <property type="term" value="C:plasma membrane"/>
    <property type="evidence" value="ECO:0007669"/>
    <property type="project" value="UniProtKB-SubCell"/>
</dbReference>
<evidence type="ECO:0000313" key="8">
    <source>
        <dbReference type="Proteomes" id="UP000326951"/>
    </source>
</evidence>
<feature type="transmembrane region" description="Helical" evidence="6">
    <location>
        <begin position="80"/>
        <end position="107"/>
    </location>
</feature>
<feature type="transmembrane region" description="Helical" evidence="6">
    <location>
        <begin position="374"/>
        <end position="401"/>
    </location>
</feature>
<protein>
    <submittedName>
        <fullName evidence="7">Putative amino acid permease YecA</fullName>
    </submittedName>
</protein>
<evidence type="ECO:0000313" key="7">
    <source>
        <dbReference type="EMBL" id="BBN98051.1"/>
    </source>
</evidence>
<dbReference type="AlphaFoldDB" id="A0A5K7WTN6"/>